<evidence type="ECO:0000256" key="1">
    <source>
        <dbReference type="SAM" id="Coils"/>
    </source>
</evidence>
<dbReference type="EMBL" id="MU167411">
    <property type="protein sequence ID" value="KAG0140919.1"/>
    <property type="molecule type" value="Genomic_DNA"/>
</dbReference>
<feature type="compositionally biased region" description="Low complexity" evidence="2">
    <location>
        <begin position="117"/>
        <end position="134"/>
    </location>
</feature>
<dbReference type="Gene3D" id="1.20.900.10">
    <property type="entry name" value="Dbl homology (DH) domain"/>
    <property type="match status" value="1"/>
</dbReference>
<dbReference type="PANTHER" id="PTHR16777">
    <property type="entry name" value="PROTEIN ECT2"/>
    <property type="match status" value="1"/>
</dbReference>
<evidence type="ECO:0000256" key="3">
    <source>
        <dbReference type="SAM" id="Phobius"/>
    </source>
</evidence>
<name>A0A9P6T6Y3_9BASI</name>
<dbReference type="InterPro" id="IPR000219">
    <property type="entry name" value="DH_dom"/>
</dbReference>
<dbReference type="GO" id="GO:0005938">
    <property type="term" value="C:cell cortex"/>
    <property type="evidence" value="ECO:0007669"/>
    <property type="project" value="TreeGrafter"/>
</dbReference>
<feature type="compositionally biased region" description="Low complexity" evidence="2">
    <location>
        <begin position="735"/>
        <end position="752"/>
    </location>
</feature>
<feature type="coiled-coil region" evidence="1">
    <location>
        <begin position="1017"/>
        <end position="1058"/>
    </location>
</feature>
<feature type="region of interest" description="Disordered" evidence="2">
    <location>
        <begin position="768"/>
        <end position="922"/>
    </location>
</feature>
<dbReference type="SUPFAM" id="SSF48065">
    <property type="entry name" value="DBL homology domain (DH-domain)"/>
    <property type="match status" value="1"/>
</dbReference>
<feature type="compositionally biased region" description="Low complexity" evidence="2">
    <location>
        <begin position="795"/>
        <end position="805"/>
    </location>
</feature>
<keyword evidence="3" id="KW-0472">Membrane</keyword>
<dbReference type="SMART" id="SM00325">
    <property type="entry name" value="RhoGEF"/>
    <property type="match status" value="1"/>
</dbReference>
<evidence type="ECO:0000313" key="5">
    <source>
        <dbReference type="EMBL" id="KAG0140919.1"/>
    </source>
</evidence>
<keyword evidence="1" id="KW-0175">Coiled coil</keyword>
<feature type="region of interest" description="Disordered" evidence="2">
    <location>
        <begin position="694"/>
        <end position="756"/>
    </location>
</feature>
<dbReference type="OrthoDB" id="660555at2759"/>
<keyword evidence="6" id="KW-1185">Reference proteome</keyword>
<dbReference type="InterPro" id="IPR026817">
    <property type="entry name" value="Ect2"/>
</dbReference>
<dbReference type="GO" id="GO:0005085">
    <property type="term" value="F:guanyl-nucleotide exchange factor activity"/>
    <property type="evidence" value="ECO:0007669"/>
    <property type="project" value="InterPro"/>
</dbReference>
<evidence type="ECO:0000259" key="4">
    <source>
        <dbReference type="PROSITE" id="PS50010"/>
    </source>
</evidence>
<feature type="transmembrane region" description="Helical" evidence="3">
    <location>
        <begin position="1102"/>
        <end position="1122"/>
    </location>
</feature>
<dbReference type="GO" id="GO:0005096">
    <property type="term" value="F:GTPase activator activity"/>
    <property type="evidence" value="ECO:0007669"/>
    <property type="project" value="InterPro"/>
</dbReference>
<proteinExistence type="predicted"/>
<reference evidence="5" key="1">
    <citation type="submission" date="2013-11" db="EMBL/GenBank/DDBJ databases">
        <title>Genome sequence of the fusiform rust pathogen reveals effectors for host alternation and coevolution with pine.</title>
        <authorList>
            <consortium name="DOE Joint Genome Institute"/>
            <person name="Smith K."/>
            <person name="Pendleton A."/>
            <person name="Kubisiak T."/>
            <person name="Anderson C."/>
            <person name="Salamov A."/>
            <person name="Aerts A."/>
            <person name="Riley R."/>
            <person name="Clum A."/>
            <person name="Lindquist E."/>
            <person name="Ence D."/>
            <person name="Campbell M."/>
            <person name="Kronenberg Z."/>
            <person name="Feau N."/>
            <person name="Dhillon B."/>
            <person name="Hamelin R."/>
            <person name="Burleigh J."/>
            <person name="Smith J."/>
            <person name="Yandell M."/>
            <person name="Nelson C."/>
            <person name="Grigoriev I."/>
            <person name="Davis J."/>
        </authorList>
    </citation>
    <scope>NUCLEOTIDE SEQUENCE</scope>
    <source>
        <strain evidence="5">G11</strain>
    </source>
</reference>
<evidence type="ECO:0000256" key="2">
    <source>
        <dbReference type="SAM" id="MobiDB-lite"/>
    </source>
</evidence>
<feature type="compositionally biased region" description="Acidic residues" evidence="2">
    <location>
        <begin position="851"/>
        <end position="860"/>
    </location>
</feature>
<keyword evidence="3" id="KW-1133">Transmembrane helix</keyword>
<dbReference type="GO" id="GO:2000431">
    <property type="term" value="P:regulation of cytokinesis, actomyosin contractile ring assembly"/>
    <property type="evidence" value="ECO:0007669"/>
    <property type="project" value="InterPro"/>
</dbReference>
<comment type="caution">
    <text evidence="5">The sequence shown here is derived from an EMBL/GenBank/DDBJ whole genome shotgun (WGS) entry which is preliminary data.</text>
</comment>
<dbReference type="GO" id="GO:0000281">
    <property type="term" value="P:mitotic cytokinesis"/>
    <property type="evidence" value="ECO:0007669"/>
    <property type="project" value="TreeGrafter"/>
</dbReference>
<organism evidence="5 6">
    <name type="scientific">Cronartium quercuum f. sp. fusiforme G11</name>
    <dbReference type="NCBI Taxonomy" id="708437"/>
    <lineage>
        <taxon>Eukaryota</taxon>
        <taxon>Fungi</taxon>
        <taxon>Dikarya</taxon>
        <taxon>Basidiomycota</taxon>
        <taxon>Pucciniomycotina</taxon>
        <taxon>Pucciniomycetes</taxon>
        <taxon>Pucciniales</taxon>
        <taxon>Coleosporiaceae</taxon>
        <taxon>Cronartium</taxon>
    </lineage>
</organism>
<keyword evidence="3" id="KW-0812">Transmembrane</keyword>
<dbReference type="PROSITE" id="PS50010">
    <property type="entry name" value="DH_2"/>
    <property type="match status" value="1"/>
</dbReference>
<dbReference type="Proteomes" id="UP000886653">
    <property type="component" value="Unassembled WGS sequence"/>
</dbReference>
<feature type="domain" description="DH" evidence="4">
    <location>
        <begin position="156"/>
        <end position="345"/>
    </location>
</feature>
<dbReference type="AlphaFoldDB" id="A0A9P6T6Y3"/>
<gene>
    <name evidence="5" type="ORF">CROQUDRAFT_324709</name>
</gene>
<feature type="region of interest" description="Disordered" evidence="2">
    <location>
        <begin position="115"/>
        <end position="137"/>
    </location>
</feature>
<dbReference type="Pfam" id="PF00621">
    <property type="entry name" value="RhoGEF"/>
    <property type="match status" value="1"/>
</dbReference>
<dbReference type="InterPro" id="IPR035899">
    <property type="entry name" value="DBL_dom_sf"/>
</dbReference>
<dbReference type="PANTHER" id="PTHR16777:SF2">
    <property type="entry name" value="PROTEIN ECT2"/>
    <property type="match status" value="1"/>
</dbReference>
<feature type="compositionally biased region" description="Acidic residues" evidence="2">
    <location>
        <begin position="784"/>
        <end position="794"/>
    </location>
</feature>
<evidence type="ECO:0000313" key="6">
    <source>
        <dbReference type="Proteomes" id="UP000886653"/>
    </source>
</evidence>
<sequence>MHPLTGSPIHSRRRPFSTFAASTPNLNFHSIPTNHNNIKTDQTELQSESQTNLLAHLASQIPLVPIPDSNHPPPTTKSTLVDVVVEGMGGGTDPGQGWQVPPELVTFLRSLGDRLDPLGPTTSPSSRSSTGPVPHTKSLTAALNHATLRPQTDHSAILALFTELVLTERTYLKRITALNQSYAIPLRQFSKSSSTKIIDKWEATTMFGKIDGLVKASTNLLPVLESALNELQEGKSEGWSDALAAELVNIQRPYRDYLAGYDTVKDAEQKLLKKSEGFRQFCERTKEAMYDDGLGRVGLRELLMEPVQRVTRYILIFEQILRKMSSSEPARTGLLEAITTCNRLAICELEDVHIRAATLWGLSRAIEHFPAILVKPGRYLLDALDVLDVIPHATTPTALPCTLFLFNDTILIAKKPVTSAPGRTLAGLDDLDRLVGAMKKHKGSSALTAGTDFLAKSLGASVHATPTKVKKGSMRFKGLADVHDIIVSNQPGPGSPGGEVGFELFFSRPPCEVSERWAGRPVRHYLLATPAPSLSAKPGPASSPLALLAARDRFLGNLRKAQALVKAAEERSTVMRTRFKTEQGSTLENFWNLYDKRTYLLEQRKHRVVLQLVGTDAVERLSFERDFPDPGPPMLVVRACFNEPEDPDCIVSVRVRTGLEPSIGEEEEVVKTDNLSSLVIRLIERYRLADIPTPFSPVVAPSHTPSGSPARALRSRAGSTTASDVSRRRLTQPLARARSITTATAPASTRSPGGPVWYRNLEAMKEEVEGEHVGMKQSDSNPSLEEEQNQDSEAESSVSGLSSAAEGDEEQDTPRKLRGPRQLGFGRVLGADKRTVSGSSIGKRTERVSDTEESEDEAEDERTQTIKRVAGVGVEKVDESKLSPGCGRVKKLERSPSSERRRDERRVLSRRRRNGKTKVGPEDLPEVMMEDVDGAEDLFRSMRAKVEKMKGYIKRETTEGSSAMSPVVGGTIPRSPRKKQLLQLMTESGSGLDKTLEGLEADVCSAERTVQEMRQSITDFQTAFQSTQAELERTKNELRRSEASAQVLRELHDALEIENCHLYEAFNEELDKMYHDVQLPPGQAIGLLVEDLKRTAEEKGKLVTQLGYVLSLLFLFFLFFFFA</sequence>
<dbReference type="GO" id="GO:0005634">
    <property type="term" value="C:nucleus"/>
    <property type="evidence" value="ECO:0007669"/>
    <property type="project" value="InterPro"/>
</dbReference>
<protein>
    <recommendedName>
        <fullName evidence="4">DH domain-containing protein</fullName>
    </recommendedName>
</protein>
<accession>A0A9P6T6Y3</accession>
<feature type="compositionally biased region" description="Basic and acidic residues" evidence="2">
    <location>
        <begin position="890"/>
        <end position="907"/>
    </location>
</feature>